<dbReference type="InterPro" id="IPR002933">
    <property type="entry name" value="Peptidase_M20"/>
</dbReference>
<gene>
    <name evidence="1" type="ORF">S12H4_14828</name>
</gene>
<dbReference type="Pfam" id="PF01546">
    <property type="entry name" value="Peptidase_M20"/>
    <property type="match status" value="1"/>
</dbReference>
<name>X1SZE3_9ZZZZ</name>
<proteinExistence type="predicted"/>
<evidence type="ECO:0000313" key="1">
    <source>
        <dbReference type="EMBL" id="GAI84476.1"/>
    </source>
</evidence>
<sequence>MRNNFNNEVKVPVNKAISLLNNLVKIPSIKGTKNDGIIYFLEKELEKLECHPEIFIADSNKFLDYIEHCPDVIGTEKKQKYISGIIKGSGGGKSILIYTHVDTMSVGNRDLWFTDPFKLVKKGDRLHGLGSADAKSAVAACVMALKVIKDMGIKLKGDVKFIASNEKDYGATGPMAVFTKGCNVDGALYIHAPETTHRIGEVKVRAHGILTFRITVFGEKPPLSEEGYNPTSYVSIKNGINAIDKSVKIIEALNEYAKKRDQKFNKEKENT</sequence>
<comment type="caution">
    <text evidence="1">The sequence shown here is derived from an EMBL/GenBank/DDBJ whole genome shotgun (WGS) entry which is preliminary data.</text>
</comment>
<evidence type="ECO:0008006" key="2">
    <source>
        <dbReference type="Google" id="ProtNLM"/>
    </source>
</evidence>
<dbReference type="AlphaFoldDB" id="X1SZE3"/>
<dbReference type="GO" id="GO:0016787">
    <property type="term" value="F:hydrolase activity"/>
    <property type="evidence" value="ECO:0007669"/>
    <property type="project" value="InterPro"/>
</dbReference>
<reference evidence="1" key="1">
    <citation type="journal article" date="2014" name="Front. Microbiol.">
        <title>High frequency of phylogenetically diverse reductive dehalogenase-homologous genes in deep subseafloor sedimentary metagenomes.</title>
        <authorList>
            <person name="Kawai M."/>
            <person name="Futagami T."/>
            <person name="Toyoda A."/>
            <person name="Takaki Y."/>
            <person name="Nishi S."/>
            <person name="Hori S."/>
            <person name="Arai W."/>
            <person name="Tsubouchi T."/>
            <person name="Morono Y."/>
            <person name="Uchiyama I."/>
            <person name="Ito T."/>
            <person name="Fujiyama A."/>
            <person name="Inagaki F."/>
            <person name="Takami H."/>
        </authorList>
    </citation>
    <scope>NUCLEOTIDE SEQUENCE</scope>
    <source>
        <strain evidence="1">Expedition CK06-06</strain>
    </source>
</reference>
<dbReference type="InterPro" id="IPR050072">
    <property type="entry name" value="Peptidase_M20A"/>
</dbReference>
<feature type="non-terminal residue" evidence="1">
    <location>
        <position position="271"/>
    </location>
</feature>
<organism evidence="1">
    <name type="scientific">marine sediment metagenome</name>
    <dbReference type="NCBI Taxonomy" id="412755"/>
    <lineage>
        <taxon>unclassified sequences</taxon>
        <taxon>metagenomes</taxon>
        <taxon>ecological metagenomes</taxon>
    </lineage>
</organism>
<dbReference type="PANTHER" id="PTHR43808:SF25">
    <property type="entry name" value="PEPTIDASE M20 DIMERISATION DOMAIN-CONTAINING PROTEIN"/>
    <property type="match status" value="1"/>
</dbReference>
<protein>
    <recommendedName>
        <fullName evidence="2">Peptidase M20 dimerisation domain-containing protein</fullName>
    </recommendedName>
</protein>
<dbReference type="Gene3D" id="3.40.630.10">
    <property type="entry name" value="Zn peptidases"/>
    <property type="match status" value="1"/>
</dbReference>
<dbReference type="PANTHER" id="PTHR43808">
    <property type="entry name" value="ACETYLORNITHINE DEACETYLASE"/>
    <property type="match status" value="1"/>
</dbReference>
<accession>X1SZE3</accession>
<dbReference type="EMBL" id="BARW01007084">
    <property type="protein sequence ID" value="GAI84476.1"/>
    <property type="molecule type" value="Genomic_DNA"/>
</dbReference>
<dbReference type="SUPFAM" id="SSF53187">
    <property type="entry name" value="Zn-dependent exopeptidases"/>
    <property type="match status" value="1"/>
</dbReference>